<dbReference type="InterPro" id="IPR007712">
    <property type="entry name" value="RelE/ParE_toxin"/>
</dbReference>
<dbReference type="Gene3D" id="3.30.2310.20">
    <property type="entry name" value="RelE-like"/>
    <property type="match status" value="1"/>
</dbReference>
<evidence type="ECO:0008006" key="4">
    <source>
        <dbReference type="Google" id="ProtNLM"/>
    </source>
</evidence>
<keyword evidence="1" id="KW-1277">Toxin-antitoxin system</keyword>
<dbReference type="InterPro" id="IPR004386">
    <property type="entry name" value="Toxin_YafQ-like"/>
</dbReference>
<dbReference type="Proteomes" id="UP000033815">
    <property type="component" value="Unassembled WGS sequence"/>
</dbReference>
<gene>
    <name evidence="2" type="ORF">UW25_C0004G0021</name>
</gene>
<comment type="caution">
    <text evidence="2">The sequence shown here is derived from an EMBL/GenBank/DDBJ whole genome shotgun (WGS) entry which is preliminary data.</text>
</comment>
<reference evidence="2 3" key="1">
    <citation type="journal article" date="2015" name="Nature">
        <title>rRNA introns, odd ribosomes, and small enigmatic genomes across a large radiation of phyla.</title>
        <authorList>
            <person name="Brown C.T."/>
            <person name="Hug L.A."/>
            <person name="Thomas B.C."/>
            <person name="Sharon I."/>
            <person name="Castelle C.J."/>
            <person name="Singh A."/>
            <person name="Wilkins M.J."/>
            <person name="Williams K.H."/>
            <person name="Banfield J.F."/>
        </authorList>
    </citation>
    <scope>NUCLEOTIDE SEQUENCE [LARGE SCALE GENOMIC DNA]</scope>
</reference>
<dbReference type="AlphaFoldDB" id="A0A837I9A4"/>
<dbReference type="EMBL" id="LCHP01000004">
    <property type="protein sequence ID" value="KKT36693.1"/>
    <property type="molecule type" value="Genomic_DNA"/>
</dbReference>
<evidence type="ECO:0000256" key="1">
    <source>
        <dbReference type="ARBA" id="ARBA00022649"/>
    </source>
</evidence>
<evidence type="ECO:0000313" key="3">
    <source>
        <dbReference type="Proteomes" id="UP000033815"/>
    </source>
</evidence>
<sequence>MKIIPGKKFEKKVAKLPVIIQKAVAVKLVIFIEDPFAMILNNHQLHGEKKHYRSINITGDYRLLYEQYDPDTVRLVDIDTHSNLY</sequence>
<evidence type="ECO:0000313" key="2">
    <source>
        <dbReference type="EMBL" id="KKT36693.1"/>
    </source>
</evidence>
<name>A0A837I9A4_9BACT</name>
<protein>
    <recommendedName>
        <fullName evidence="4">Plasmid stabilization system</fullName>
    </recommendedName>
</protein>
<accession>A0A837I9A4</accession>
<dbReference type="Pfam" id="PF15738">
    <property type="entry name" value="YafQ_toxin"/>
    <property type="match status" value="1"/>
</dbReference>
<dbReference type="NCBIfam" id="TIGR02385">
    <property type="entry name" value="RelE_StbE"/>
    <property type="match status" value="1"/>
</dbReference>
<dbReference type="InterPro" id="IPR035093">
    <property type="entry name" value="RelE/ParE_toxin_dom_sf"/>
</dbReference>
<proteinExistence type="predicted"/>
<organism evidence="2 3">
    <name type="scientific">Candidatus Nomurabacteria bacterium GW2011_GWB1_44_12</name>
    <dbReference type="NCBI Taxonomy" id="1618748"/>
    <lineage>
        <taxon>Bacteria</taxon>
        <taxon>Candidatus Nomuraibacteriota</taxon>
    </lineage>
</organism>
<dbReference type="SUPFAM" id="SSF143011">
    <property type="entry name" value="RelE-like"/>
    <property type="match status" value="1"/>
</dbReference>